<organism evidence="1 2">
    <name type="scientific">Escherichia phage JulesPiccard</name>
    <dbReference type="NCBI Taxonomy" id="2851956"/>
    <lineage>
        <taxon>Viruses</taxon>
        <taxon>Duplodnaviria</taxon>
        <taxon>Heunggongvirae</taxon>
        <taxon>Uroviricota</taxon>
        <taxon>Caudoviricetes</taxon>
        <taxon>Drexlerviridae</taxon>
        <taxon>Braunvirinae</taxon>
        <taxon>Julespiccardvirus</taxon>
        <taxon>Julespiccardvirus julespiccard</taxon>
    </lineage>
</organism>
<evidence type="ECO:0000313" key="2">
    <source>
        <dbReference type="Proteomes" id="UP000828115"/>
    </source>
</evidence>
<reference evidence="1" key="1">
    <citation type="journal article" date="2021" name="PLoS Biol.">
        <title>Systematic exploration of Escherichia coli phage-host interactions with the BASEL phage collection.</title>
        <authorList>
            <person name="Maffei E."/>
            <person name="Shaidullina A."/>
            <person name="Burkolter M."/>
            <person name="Heyer Y."/>
            <person name="Estermann F."/>
            <person name="Druelle V."/>
            <person name="Sauer P."/>
            <person name="Willi L."/>
            <person name="Michaelis S."/>
            <person name="Hilbi H."/>
            <person name="Thaler D.S."/>
            <person name="Harms A."/>
        </authorList>
    </citation>
    <scope>NUCLEOTIDE SEQUENCE</scope>
    <source>
        <strain evidence="1">Bas03</strain>
    </source>
</reference>
<sequence length="78" mass="8727">MITLKAIHKDGSEQVFEVKNFGYRATQNRIDAVDCDCQPFSIYLNDDSVAIVYAMNSRGATIGKYSLIESVGLRDYIS</sequence>
<gene>
    <name evidence="1" type="ORF">bas03_0090</name>
</gene>
<protein>
    <submittedName>
        <fullName evidence="1">Uncharacterized protein</fullName>
    </submittedName>
</protein>
<accession>A0AAE7VV48</accession>
<proteinExistence type="predicted"/>
<evidence type="ECO:0000313" key="1">
    <source>
        <dbReference type="EMBL" id="QXV81916.1"/>
    </source>
</evidence>
<dbReference type="EMBL" id="MZ501087">
    <property type="protein sequence ID" value="QXV81916.1"/>
    <property type="molecule type" value="Genomic_DNA"/>
</dbReference>
<dbReference type="Proteomes" id="UP000828115">
    <property type="component" value="Segment"/>
</dbReference>
<keyword evidence="2" id="KW-1185">Reference proteome</keyword>
<name>A0AAE7VV48_9CAUD</name>